<comment type="subcellular location">
    <subcellularLocation>
        <location evidence="1">Nucleus</location>
    </subcellularLocation>
</comment>
<evidence type="ECO:0000256" key="5">
    <source>
        <dbReference type="SAM" id="MobiDB-lite"/>
    </source>
</evidence>
<evidence type="ECO:0000259" key="7">
    <source>
        <dbReference type="PROSITE" id="PS51294"/>
    </source>
</evidence>
<feature type="non-terminal residue" evidence="8">
    <location>
        <position position="1"/>
    </location>
</feature>
<dbReference type="PANTHER" id="PTHR47994:SF5">
    <property type="entry name" value="F14D16.11-RELATED"/>
    <property type="match status" value="1"/>
</dbReference>
<dbReference type="InterPro" id="IPR009057">
    <property type="entry name" value="Homeodomain-like_sf"/>
</dbReference>
<dbReference type="GO" id="GO:0005634">
    <property type="term" value="C:nucleus"/>
    <property type="evidence" value="ECO:0007669"/>
    <property type="project" value="UniProtKB-SubCell"/>
</dbReference>
<keyword evidence="3" id="KW-0238">DNA-binding</keyword>
<dbReference type="AlphaFoldDB" id="S8E4A6"/>
<dbReference type="SUPFAM" id="SSF46689">
    <property type="entry name" value="Homeodomain-like"/>
    <property type="match status" value="1"/>
</dbReference>
<dbReference type="GO" id="GO:0003677">
    <property type="term" value="F:DNA binding"/>
    <property type="evidence" value="ECO:0007669"/>
    <property type="project" value="UniProtKB-KW"/>
</dbReference>
<keyword evidence="9" id="KW-1185">Reference proteome</keyword>
<keyword evidence="4" id="KW-0539">Nucleus</keyword>
<organism evidence="8 9">
    <name type="scientific">Genlisea aurea</name>
    <dbReference type="NCBI Taxonomy" id="192259"/>
    <lineage>
        <taxon>Eukaryota</taxon>
        <taxon>Viridiplantae</taxon>
        <taxon>Streptophyta</taxon>
        <taxon>Embryophyta</taxon>
        <taxon>Tracheophyta</taxon>
        <taxon>Spermatophyta</taxon>
        <taxon>Magnoliopsida</taxon>
        <taxon>eudicotyledons</taxon>
        <taxon>Gunneridae</taxon>
        <taxon>Pentapetalae</taxon>
        <taxon>asterids</taxon>
        <taxon>lamiids</taxon>
        <taxon>Lamiales</taxon>
        <taxon>Lentibulariaceae</taxon>
        <taxon>Genlisea</taxon>
    </lineage>
</organism>
<evidence type="ECO:0000256" key="4">
    <source>
        <dbReference type="ARBA" id="ARBA00023242"/>
    </source>
</evidence>
<sequence>RWSLIAARLPGRTDNEIKNYWNTHIKRKLVSRGIDPQTHKPVGCSSSTSPRSSPNPPPPPSMDLEALPMQAGEEESAENRSVLSEELAAEIDLELSIRPP</sequence>
<feature type="region of interest" description="Disordered" evidence="5">
    <location>
        <begin position="30"/>
        <end position="82"/>
    </location>
</feature>
<feature type="domain" description="Myb-like" evidence="6">
    <location>
        <begin position="1"/>
        <end position="25"/>
    </location>
</feature>
<accession>S8E4A6</accession>
<evidence type="ECO:0000256" key="1">
    <source>
        <dbReference type="ARBA" id="ARBA00004123"/>
    </source>
</evidence>
<dbReference type="InterPro" id="IPR001005">
    <property type="entry name" value="SANT/Myb"/>
</dbReference>
<dbReference type="CDD" id="cd00167">
    <property type="entry name" value="SANT"/>
    <property type="match status" value="1"/>
</dbReference>
<proteinExistence type="predicted"/>
<feature type="domain" description="HTH myb-type" evidence="7">
    <location>
        <begin position="1"/>
        <end position="29"/>
    </location>
</feature>
<evidence type="ECO:0000256" key="2">
    <source>
        <dbReference type="ARBA" id="ARBA00022737"/>
    </source>
</evidence>
<evidence type="ECO:0000259" key="6">
    <source>
        <dbReference type="PROSITE" id="PS50090"/>
    </source>
</evidence>
<protein>
    <submittedName>
        <fullName evidence="8">Uncharacterized protein</fullName>
    </submittedName>
</protein>
<evidence type="ECO:0000256" key="3">
    <source>
        <dbReference type="ARBA" id="ARBA00023125"/>
    </source>
</evidence>
<dbReference type="Pfam" id="PF00249">
    <property type="entry name" value="Myb_DNA-binding"/>
    <property type="match status" value="1"/>
</dbReference>
<reference evidence="8 9" key="1">
    <citation type="journal article" date="2013" name="BMC Genomics">
        <title>The miniature genome of a carnivorous plant Genlisea aurea contains a low number of genes and short non-coding sequences.</title>
        <authorList>
            <person name="Leushkin E.V."/>
            <person name="Sutormin R.A."/>
            <person name="Nabieva E.R."/>
            <person name="Penin A.A."/>
            <person name="Kondrashov A.S."/>
            <person name="Logacheva M.D."/>
        </authorList>
    </citation>
    <scope>NUCLEOTIDE SEQUENCE [LARGE SCALE GENOMIC DNA]</scope>
</reference>
<keyword evidence="2" id="KW-0677">Repeat</keyword>
<dbReference type="PROSITE" id="PS50090">
    <property type="entry name" value="MYB_LIKE"/>
    <property type="match status" value="1"/>
</dbReference>
<dbReference type="PANTHER" id="PTHR47994">
    <property type="entry name" value="F14D16.11-RELATED"/>
    <property type="match status" value="1"/>
</dbReference>
<dbReference type="Proteomes" id="UP000015453">
    <property type="component" value="Unassembled WGS sequence"/>
</dbReference>
<dbReference type="InterPro" id="IPR017930">
    <property type="entry name" value="Myb_dom"/>
</dbReference>
<dbReference type="PROSITE" id="PS51294">
    <property type="entry name" value="HTH_MYB"/>
    <property type="match status" value="1"/>
</dbReference>
<dbReference type="Gene3D" id="1.10.10.60">
    <property type="entry name" value="Homeodomain-like"/>
    <property type="match status" value="1"/>
</dbReference>
<dbReference type="InterPro" id="IPR015495">
    <property type="entry name" value="Myb_TF_plants"/>
</dbReference>
<evidence type="ECO:0000313" key="9">
    <source>
        <dbReference type="Proteomes" id="UP000015453"/>
    </source>
</evidence>
<dbReference type="EMBL" id="AUSU01001634">
    <property type="protein sequence ID" value="EPS70578.1"/>
    <property type="molecule type" value="Genomic_DNA"/>
</dbReference>
<feature type="non-terminal residue" evidence="8">
    <location>
        <position position="100"/>
    </location>
</feature>
<dbReference type="OrthoDB" id="2143914at2759"/>
<evidence type="ECO:0000313" key="8">
    <source>
        <dbReference type="EMBL" id="EPS70578.1"/>
    </source>
</evidence>
<comment type="caution">
    <text evidence="8">The sequence shown here is derived from an EMBL/GenBank/DDBJ whole genome shotgun (WGS) entry which is preliminary data.</text>
</comment>
<gene>
    <name evidence="8" type="ORF">M569_04184</name>
</gene>
<name>S8E4A6_9LAMI</name>